<gene>
    <name evidence="2" type="ORF">PBY51_015648</name>
</gene>
<reference evidence="2 3" key="1">
    <citation type="journal article" date="2023" name="Genes (Basel)">
        <title>Chromosome-Level Genome Assembly and Circadian Gene Repertoire of the Patagonia Blennie Eleginops maclovinus-The Closest Ancestral Proxy of Antarctic Cryonotothenioids.</title>
        <authorList>
            <person name="Cheng C.C."/>
            <person name="Rivera-Colon A.G."/>
            <person name="Minhas B.F."/>
            <person name="Wilson L."/>
            <person name="Rayamajhi N."/>
            <person name="Vargas-Chacoff L."/>
            <person name="Catchen J.M."/>
        </authorList>
    </citation>
    <scope>NUCLEOTIDE SEQUENCE [LARGE SCALE GENOMIC DNA]</scope>
    <source>
        <strain evidence="2">JMC-PN-2008</strain>
    </source>
</reference>
<accession>A0AAN8ARB9</accession>
<feature type="region of interest" description="Disordered" evidence="1">
    <location>
        <begin position="24"/>
        <end position="69"/>
    </location>
</feature>
<dbReference type="Proteomes" id="UP001346869">
    <property type="component" value="Unassembled WGS sequence"/>
</dbReference>
<sequence length="69" mass="7946">MSCQAALKLRDLYSWFPKSRLRVSQAPGPHTHHLRKQAPPFTGLRERKWKDPDMNHGNAVHPQPQLPSP</sequence>
<evidence type="ECO:0000313" key="3">
    <source>
        <dbReference type="Proteomes" id="UP001346869"/>
    </source>
</evidence>
<comment type="caution">
    <text evidence="2">The sequence shown here is derived from an EMBL/GenBank/DDBJ whole genome shotgun (WGS) entry which is preliminary data.</text>
</comment>
<protein>
    <submittedName>
        <fullName evidence="2">Uncharacterized protein</fullName>
    </submittedName>
</protein>
<name>A0AAN8ARB9_ELEMC</name>
<keyword evidence="3" id="KW-1185">Reference proteome</keyword>
<organism evidence="2 3">
    <name type="scientific">Eleginops maclovinus</name>
    <name type="common">Patagonian blennie</name>
    <name type="synonym">Eleginus maclovinus</name>
    <dbReference type="NCBI Taxonomy" id="56733"/>
    <lineage>
        <taxon>Eukaryota</taxon>
        <taxon>Metazoa</taxon>
        <taxon>Chordata</taxon>
        <taxon>Craniata</taxon>
        <taxon>Vertebrata</taxon>
        <taxon>Euteleostomi</taxon>
        <taxon>Actinopterygii</taxon>
        <taxon>Neopterygii</taxon>
        <taxon>Teleostei</taxon>
        <taxon>Neoteleostei</taxon>
        <taxon>Acanthomorphata</taxon>
        <taxon>Eupercaria</taxon>
        <taxon>Perciformes</taxon>
        <taxon>Notothenioidei</taxon>
        <taxon>Eleginopidae</taxon>
        <taxon>Eleginops</taxon>
    </lineage>
</organism>
<dbReference type="EMBL" id="JAUZQC010000010">
    <property type="protein sequence ID" value="KAK5864402.1"/>
    <property type="molecule type" value="Genomic_DNA"/>
</dbReference>
<reference evidence="2 3" key="2">
    <citation type="journal article" date="2023" name="Mol. Biol. Evol.">
        <title>Genomics of Secondarily Temperate Adaptation in the Only Non-Antarctic Icefish.</title>
        <authorList>
            <person name="Rivera-Colon A.G."/>
            <person name="Rayamajhi N."/>
            <person name="Minhas B.F."/>
            <person name="Madrigal G."/>
            <person name="Bilyk K.T."/>
            <person name="Yoon V."/>
            <person name="Hune M."/>
            <person name="Gregory S."/>
            <person name="Cheng C.H.C."/>
            <person name="Catchen J.M."/>
        </authorList>
    </citation>
    <scope>NUCLEOTIDE SEQUENCE [LARGE SCALE GENOMIC DNA]</scope>
    <source>
        <strain evidence="2">JMC-PN-2008</strain>
    </source>
</reference>
<proteinExistence type="predicted"/>
<evidence type="ECO:0000256" key="1">
    <source>
        <dbReference type="SAM" id="MobiDB-lite"/>
    </source>
</evidence>
<feature type="compositionally biased region" description="Basic and acidic residues" evidence="1">
    <location>
        <begin position="44"/>
        <end position="54"/>
    </location>
</feature>
<dbReference type="AlphaFoldDB" id="A0AAN8ARB9"/>
<evidence type="ECO:0000313" key="2">
    <source>
        <dbReference type="EMBL" id="KAK5864402.1"/>
    </source>
</evidence>